<dbReference type="GO" id="GO:0003700">
    <property type="term" value="F:DNA-binding transcription factor activity"/>
    <property type="evidence" value="ECO:0007669"/>
    <property type="project" value="TreeGrafter"/>
</dbReference>
<comment type="caution">
    <text evidence="6">The sequence shown here is derived from an EMBL/GenBank/DDBJ whole genome shotgun (WGS) entry which is preliminary data.</text>
</comment>
<dbReference type="PROSITE" id="PS50977">
    <property type="entry name" value="HTH_TETR_2"/>
    <property type="match status" value="1"/>
</dbReference>
<evidence type="ECO:0000256" key="4">
    <source>
        <dbReference type="PROSITE-ProRule" id="PRU00335"/>
    </source>
</evidence>
<keyword evidence="2 4" id="KW-0238">DNA-binding</keyword>
<dbReference type="PANTHER" id="PTHR30055">
    <property type="entry name" value="HTH-TYPE TRANSCRIPTIONAL REGULATOR RUTR"/>
    <property type="match status" value="1"/>
</dbReference>
<dbReference type="InterPro" id="IPR009057">
    <property type="entry name" value="Homeodomain-like_sf"/>
</dbReference>
<dbReference type="Proteomes" id="UP000326852">
    <property type="component" value="Unassembled WGS sequence"/>
</dbReference>
<dbReference type="Pfam" id="PF00440">
    <property type="entry name" value="TetR_N"/>
    <property type="match status" value="1"/>
</dbReference>
<dbReference type="SUPFAM" id="SSF46689">
    <property type="entry name" value="Homeodomain-like"/>
    <property type="match status" value="1"/>
</dbReference>
<name>A0A5N6MHW5_9MICC</name>
<keyword evidence="7" id="KW-1185">Reference proteome</keyword>
<keyword evidence="3" id="KW-0804">Transcription</keyword>
<evidence type="ECO:0000313" key="7">
    <source>
        <dbReference type="Proteomes" id="UP000326852"/>
    </source>
</evidence>
<dbReference type="AlphaFoldDB" id="A0A5N6MHW5"/>
<feature type="DNA-binding region" description="H-T-H motif" evidence="4">
    <location>
        <begin position="35"/>
        <end position="54"/>
    </location>
</feature>
<protein>
    <submittedName>
        <fullName evidence="6">TetR family transcriptional regulator</fullName>
    </submittedName>
</protein>
<sequence>MEPAESIATRDKERTRRAIIDAASRMFHTHGANVSLADIAAAAGVSKGALTHHFTTRSALEEAILVDVSQRFRDAVHERLDLSEDRPGRLLRAYIRTLTDDDAAARDVFSAGSLLLIIGSDQTGQEVLKADAEKWRKAFDADGIDSVLSLIIRYAAEGLAASVGTPYLTAAELKAARARLLAMAEQD</sequence>
<dbReference type="InterPro" id="IPR050109">
    <property type="entry name" value="HTH-type_TetR-like_transc_reg"/>
</dbReference>
<dbReference type="InterPro" id="IPR001647">
    <property type="entry name" value="HTH_TetR"/>
</dbReference>
<accession>A0A5N6MHW5</accession>
<evidence type="ECO:0000256" key="1">
    <source>
        <dbReference type="ARBA" id="ARBA00023015"/>
    </source>
</evidence>
<dbReference type="Pfam" id="PF17937">
    <property type="entry name" value="TetR_C_28"/>
    <property type="match status" value="1"/>
</dbReference>
<feature type="domain" description="HTH tetR-type" evidence="5">
    <location>
        <begin position="13"/>
        <end position="72"/>
    </location>
</feature>
<keyword evidence="1" id="KW-0805">Transcription regulation</keyword>
<evidence type="ECO:0000313" key="6">
    <source>
        <dbReference type="EMBL" id="KAD3633112.1"/>
    </source>
</evidence>
<dbReference type="PANTHER" id="PTHR30055:SF234">
    <property type="entry name" value="HTH-TYPE TRANSCRIPTIONAL REGULATOR BETI"/>
    <property type="match status" value="1"/>
</dbReference>
<dbReference type="GO" id="GO:0000976">
    <property type="term" value="F:transcription cis-regulatory region binding"/>
    <property type="evidence" value="ECO:0007669"/>
    <property type="project" value="TreeGrafter"/>
</dbReference>
<proteinExistence type="predicted"/>
<dbReference type="PRINTS" id="PR00455">
    <property type="entry name" value="HTHTETR"/>
</dbReference>
<evidence type="ECO:0000259" key="5">
    <source>
        <dbReference type="PROSITE" id="PS50977"/>
    </source>
</evidence>
<evidence type="ECO:0000256" key="2">
    <source>
        <dbReference type="ARBA" id="ARBA00023125"/>
    </source>
</evidence>
<evidence type="ECO:0000256" key="3">
    <source>
        <dbReference type="ARBA" id="ARBA00023163"/>
    </source>
</evidence>
<organism evidence="6 7">
    <name type="scientific">Arthrobacter yangruifuii</name>
    <dbReference type="NCBI Taxonomy" id="2606616"/>
    <lineage>
        <taxon>Bacteria</taxon>
        <taxon>Bacillati</taxon>
        <taxon>Actinomycetota</taxon>
        <taxon>Actinomycetes</taxon>
        <taxon>Micrococcales</taxon>
        <taxon>Micrococcaceae</taxon>
        <taxon>Arthrobacter</taxon>
    </lineage>
</organism>
<dbReference type="Gene3D" id="1.10.357.10">
    <property type="entry name" value="Tetracycline Repressor, domain 2"/>
    <property type="match status" value="1"/>
</dbReference>
<dbReference type="RefSeq" id="WP_152272329.1">
    <property type="nucleotide sequence ID" value="NZ_VTFX01000004.1"/>
</dbReference>
<gene>
    <name evidence="6" type="ORF">GD627_09790</name>
</gene>
<dbReference type="InterPro" id="IPR041479">
    <property type="entry name" value="TetR_CgmR_C"/>
</dbReference>
<dbReference type="EMBL" id="VTFX01000004">
    <property type="protein sequence ID" value="KAD3633112.1"/>
    <property type="molecule type" value="Genomic_DNA"/>
</dbReference>
<reference evidence="6 7" key="1">
    <citation type="submission" date="2019-08" db="EMBL/GenBank/DDBJ databases">
        <title>Arthrobacter sp. nov., isolated from plateau pika and Tibetan wild ass.</title>
        <authorList>
            <person name="Ge Y."/>
        </authorList>
    </citation>
    <scope>NUCLEOTIDE SEQUENCE [LARGE SCALE GENOMIC DNA]</scope>
    <source>
        <strain evidence="6 7">785</strain>
    </source>
</reference>